<evidence type="ECO:0008006" key="3">
    <source>
        <dbReference type="Google" id="ProtNLM"/>
    </source>
</evidence>
<dbReference type="InterPro" id="IPR011990">
    <property type="entry name" value="TPR-like_helical_dom_sf"/>
</dbReference>
<dbReference type="Gene3D" id="1.25.40.10">
    <property type="entry name" value="Tetratricopeptide repeat domain"/>
    <property type="match status" value="1"/>
</dbReference>
<reference evidence="1 2" key="1">
    <citation type="journal article" date="2018" name="Sci. Rep.">
        <title>Comparative genomics provides insights into the lifestyle and reveals functional heterogeneity of dark septate endophytic fungi.</title>
        <authorList>
            <person name="Knapp D.G."/>
            <person name="Nemeth J.B."/>
            <person name="Barry K."/>
            <person name="Hainaut M."/>
            <person name="Henrissat B."/>
            <person name="Johnson J."/>
            <person name="Kuo A."/>
            <person name="Lim J.H.P."/>
            <person name="Lipzen A."/>
            <person name="Nolan M."/>
            <person name="Ohm R.A."/>
            <person name="Tamas L."/>
            <person name="Grigoriev I.V."/>
            <person name="Spatafora J.W."/>
            <person name="Nagy L.G."/>
            <person name="Kovacs G.M."/>
        </authorList>
    </citation>
    <scope>NUCLEOTIDE SEQUENCE [LARGE SCALE GENOMIC DNA]</scope>
    <source>
        <strain evidence="1 2">DSE2036</strain>
    </source>
</reference>
<dbReference type="EMBL" id="KZ805366">
    <property type="protein sequence ID" value="PVI00868.1"/>
    <property type="molecule type" value="Genomic_DNA"/>
</dbReference>
<dbReference type="AlphaFoldDB" id="A0A2V1DRH9"/>
<keyword evidence="2" id="KW-1185">Reference proteome</keyword>
<dbReference type="OrthoDB" id="4956826at2759"/>
<name>A0A2V1DRH9_9PLEO</name>
<dbReference type="STRING" id="97972.A0A2V1DRH9"/>
<gene>
    <name evidence="1" type="ORF">DM02DRAFT_614032</name>
</gene>
<proteinExistence type="predicted"/>
<dbReference type="SUPFAM" id="SSF48452">
    <property type="entry name" value="TPR-like"/>
    <property type="match status" value="1"/>
</dbReference>
<dbReference type="Pfam" id="PF13424">
    <property type="entry name" value="TPR_12"/>
    <property type="match status" value="1"/>
</dbReference>
<dbReference type="Proteomes" id="UP000244855">
    <property type="component" value="Unassembled WGS sequence"/>
</dbReference>
<protein>
    <recommendedName>
        <fullName evidence="3">Kinesin light chain</fullName>
    </recommendedName>
</protein>
<organism evidence="1 2">
    <name type="scientific">Periconia macrospinosa</name>
    <dbReference type="NCBI Taxonomy" id="97972"/>
    <lineage>
        <taxon>Eukaryota</taxon>
        <taxon>Fungi</taxon>
        <taxon>Dikarya</taxon>
        <taxon>Ascomycota</taxon>
        <taxon>Pezizomycotina</taxon>
        <taxon>Dothideomycetes</taxon>
        <taxon>Pleosporomycetidae</taxon>
        <taxon>Pleosporales</taxon>
        <taxon>Massarineae</taxon>
        <taxon>Periconiaceae</taxon>
        <taxon>Periconia</taxon>
    </lineage>
</organism>
<evidence type="ECO:0000313" key="2">
    <source>
        <dbReference type="Proteomes" id="UP000244855"/>
    </source>
</evidence>
<evidence type="ECO:0000313" key="1">
    <source>
        <dbReference type="EMBL" id="PVI00868.1"/>
    </source>
</evidence>
<sequence length="137" mass="15321">MHKLVHAWGCDRLTRDEQARYSRATFELIVEVVEMAESGRTAPEDKLRVVPHVMESFAALGDRGNKVSEGVVDELEGVGLFLNHIGKWREGREIQEVVLDGRRRILGEEHPDTISAMSNLAIALGDQGQLDEATIHH</sequence>
<accession>A0A2V1DRH9</accession>